<reference evidence="4" key="1">
    <citation type="journal article" date="2019" name="Int. J. Syst. Evol. Microbiol.">
        <title>The Global Catalogue of Microorganisms (GCM) 10K type strain sequencing project: providing services to taxonomists for standard genome sequencing and annotation.</title>
        <authorList>
            <consortium name="The Broad Institute Genomics Platform"/>
            <consortium name="The Broad Institute Genome Sequencing Center for Infectious Disease"/>
            <person name="Wu L."/>
            <person name="Ma J."/>
        </authorList>
    </citation>
    <scope>NUCLEOTIDE SEQUENCE [LARGE SCALE GENOMIC DNA]</scope>
    <source>
        <strain evidence="4">JCM 17926</strain>
    </source>
</reference>
<sequence length="254" mass="28900">MKAILYIYASLCLLLAISPVTSLFAAPGTAVVAARDVSFYTAVTRFLQEHVQEGQLNYKALQKDQGQLQRLVQQLAVYNLENAPASERKAFYLNAYNLLVLHQVLAHYPLKSVKDVPGFFDERQFRVAGEMLTLNQLEKQKLMAPYRDARVHFALVCAARSCPPLLNEAYAPGKVEEQLEAQTKRALQDDGFIKVQPKGKKVLVSELFKWYREDFLRHAPSVPAYINRYRSHPLPAGYTLGYYPYNWALNDTGR</sequence>
<feature type="signal peptide" evidence="1">
    <location>
        <begin position="1"/>
        <end position="25"/>
    </location>
</feature>
<organism evidence="3 4">
    <name type="scientific">Pontibacter saemangeumensis</name>
    <dbReference type="NCBI Taxonomy" id="1084525"/>
    <lineage>
        <taxon>Bacteria</taxon>
        <taxon>Pseudomonadati</taxon>
        <taxon>Bacteroidota</taxon>
        <taxon>Cytophagia</taxon>
        <taxon>Cytophagales</taxon>
        <taxon>Hymenobacteraceae</taxon>
        <taxon>Pontibacter</taxon>
    </lineage>
</organism>
<evidence type="ECO:0000313" key="3">
    <source>
        <dbReference type="EMBL" id="GAA4438127.1"/>
    </source>
</evidence>
<feature type="domain" description="DUF547" evidence="2">
    <location>
        <begin position="82"/>
        <end position="184"/>
    </location>
</feature>
<dbReference type="InterPro" id="IPR006869">
    <property type="entry name" value="DUF547"/>
</dbReference>
<dbReference type="Proteomes" id="UP001500552">
    <property type="component" value="Unassembled WGS sequence"/>
</dbReference>
<keyword evidence="4" id="KW-1185">Reference proteome</keyword>
<evidence type="ECO:0000313" key="4">
    <source>
        <dbReference type="Proteomes" id="UP001500552"/>
    </source>
</evidence>
<accession>A0ABP8LYE7</accession>
<keyword evidence="1" id="KW-0732">Signal</keyword>
<dbReference type="RefSeq" id="WP_345160641.1">
    <property type="nucleotide sequence ID" value="NZ_BAABHC010000016.1"/>
</dbReference>
<comment type="caution">
    <text evidence="3">The sequence shown here is derived from an EMBL/GenBank/DDBJ whole genome shotgun (WGS) entry which is preliminary data.</text>
</comment>
<feature type="chain" id="PRO_5047319650" description="DUF547 domain-containing protein" evidence="1">
    <location>
        <begin position="26"/>
        <end position="254"/>
    </location>
</feature>
<dbReference type="EMBL" id="BAABHC010000016">
    <property type="protein sequence ID" value="GAA4438127.1"/>
    <property type="molecule type" value="Genomic_DNA"/>
</dbReference>
<dbReference type="PANTHER" id="PTHR46361:SF3">
    <property type="entry name" value="ELECTRON CARRIER_ PROTEIN DISULFIDE OXIDOREDUCTASE"/>
    <property type="match status" value="1"/>
</dbReference>
<evidence type="ECO:0000256" key="1">
    <source>
        <dbReference type="SAM" id="SignalP"/>
    </source>
</evidence>
<dbReference type="Pfam" id="PF04784">
    <property type="entry name" value="DUF547"/>
    <property type="match status" value="1"/>
</dbReference>
<protein>
    <recommendedName>
        <fullName evidence="2">DUF547 domain-containing protein</fullName>
    </recommendedName>
</protein>
<proteinExistence type="predicted"/>
<gene>
    <name evidence="3" type="ORF">GCM10023188_33110</name>
</gene>
<name>A0ABP8LYE7_9BACT</name>
<dbReference type="PANTHER" id="PTHR46361">
    <property type="entry name" value="ELECTRON CARRIER/ PROTEIN DISULFIDE OXIDOREDUCTASE"/>
    <property type="match status" value="1"/>
</dbReference>
<evidence type="ECO:0000259" key="2">
    <source>
        <dbReference type="Pfam" id="PF04784"/>
    </source>
</evidence>